<keyword evidence="4 9" id="KW-0210">Decarboxylase</keyword>
<dbReference type="UniPathway" id="UPA00070">
    <property type="reaction ID" value="UER00120"/>
</dbReference>
<sequence length="255" mass="26022">MSPSELAPQEAPARSDAQGHPASEAADKLIVALDFSNAVQALALVDRLEGRCRWFKVGLELYLAAGNAVVSALKGRGFSVFLDLKLHDIPNTVAGAVRSVAGFGADMLTLHACGGPAMLVAAADAAAGLSHAPRLLAVTVLTSMDAAQLTATGISDPPAEQALRLAKVAHASGIHGLVCSPEEASLMRRELTDSILVTPGIRPAGSAIGDQKRIATPSAALAAGADYLVVGRPITQAEDSLLAARAILNEIATGN</sequence>
<dbReference type="GO" id="GO:0005829">
    <property type="term" value="C:cytosol"/>
    <property type="evidence" value="ECO:0007669"/>
    <property type="project" value="TreeGrafter"/>
</dbReference>
<dbReference type="FunFam" id="3.20.20.70:FF:000015">
    <property type="entry name" value="Orotidine 5'-phosphate decarboxylase"/>
    <property type="match status" value="1"/>
</dbReference>
<dbReference type="Gene3D" id="3.20.20.70">
    <property type="entry name" value="Aldolase class I"/>
    <property type="match status" value="1"/>
</dbReference>
<feature type="binding site" evidence="9">
    <location>
        <begin position="83"/>
        <end position="92"/>
    </location>
    <ligand>
        <name>substrate</name>
    </ligand>
</feature>
<feature type="binding site" evidence="9 11">
    <location>
        <position position="232"/>
    </location>
    <ligand>
        <name>substrate</name>
    </ligand>
</feature>
<dbReference type="InterPro" id="IPR013785">
    <property type="entry name" value="Aldolase_TIM"/>
</dbReference>
<feature type="active site" description="For OMPdecase activity" evidence="10">
    <location>
        <position position="88"/>
    </location>
</feature>
<evidence type="ECO:0000256" key="1">
    <source>
        <dbReference type="ARBA" id="ARBA00002356"/>
    </source>
</evidence>
<dbReference type="AlphaFoldDB" id="A0A7G8BNC9"/>
<dbReference type="EC" id="4.1.1.23" evidence="9"/>
<dbReference type="GO" id="GO:0006207">
    <property type="term" value="P:'de novo' pyrimidine nucleobase biosynthetic process"/>
    <property type="evidence" value="ECO:0007669"/>
    <property type="project" value="InterPro"/>
</dbReference>
<dbReference type="InterPro" id="IPR014732">
    <property type="entry name" value="OMPdecase"/>
</dbReference>
<reference evidence="14 15" key="1">
    <citation type="submission" date="2020-08" db="EMBL/GenBank/DDBJ databases">
        <title>Edaphobacter telluris sp. nov. and Acidobacterium dinghuensis sp. nov., two acidobacteria isolated from forest soil.</title>
        <authorList>
            <person name="Fu J."/>
            <person name="Qiu L."/>
        </authorList>
    </citation>
    <scope>NUCLEOTIDE SEQUENCE [LARGE SCALE GENOMIC DNA]</scope>
    <source>
        <strain evidence="14">4Y35</strain>
    </source>
</reference>
<comment type="subunit">
    <text evidence="3 9">Homodimer.</text>
</comment>
<evidence type="ECO:0000256" key="5">
    <source>
        <dbReference type="ARBA" id="ARBA00022975"/>
    </source>
</evidence>
<feature type="binding site" evidence="9 11">
    <location>
        <position position="211"/>
    </location>
    <ligand>
        <name>substrate</name>
    </ligand>
</feature>
<evidence type="ECO:0000256" key="7">
    <source>
        <dbReference type="ARBA" id="ARBA00049157"/>
    </source>
</evidence>
<evidence type="ECO:0000256" key="6">
    <source>
        <dbReference type="ARBA" id="ARBA00023239"/>
    </source>
</evidence>
<dbReference type="EMBL" id="CP060394">
    <property type="protein sequence ID" value="QNI34049.1"/>
    <property type="molecule type" value="Genomic_DNA"/>
</dbReference>
<gene>
    <name evidence="9 14" type="primary">pyrF</name>
    <name evidence="14" type="ORF">H7849_09165</name>
</gene>
<dbReference type="Pfam" id="PF00215">
    <property type="entry name" value="OMPdecase"/>
    <property type="match status" value="1"/>
</dbReference>
<evidence type="ECO:0000256" key="8">
    <source>
        <dbReference type="ARBA" id="ARBA00061012"/>
    </source>
</evidence>
<dbReference type="InterPro" id="IPR047596">
    <property type="entry name" value="OMPdecase_bac"/>
</dbReference>
<dbReference type="PROSITE" id="PS00156">
    <property type="entry name" value="OMPDECASE"/>
    <property type="match status" value="1"/>
</dbReference>
<feature type="binding site" evidence="9 11">
    <location>
        <position position="56"/>
    </location>
    <ligand>
        <name>substrate</name>
    </ligand>
</feature>
<evidence type="ECO:0000256" key="10">
    <source>
        <dbReference type="PIRSR" id="PIRSR614732-1"/>
    </source>
</evidence>
<evidence type="ECO:0000256" key="11">
    <source>
        <dbReference type="PIRSR" id="PIRSR614732-2"/>
    </source>
</evidence>
<dbReference type="GO" id="GO:0044205">
    <property type="term" value="P:'de novo' UMP biosynthetic process"/>
    <property type="evidence" value="ECO:0007669"/>
    <property type="project" value="UniProtKB-UniRule"/>
</dbReference>
<name>A0A7G8BNC9_9BACT</name>
<evidence type="ECO:0000256" key="4">
    <source>
        <dbReference type="ARBA" id="ARBA00022793"/>
    </source>
</evidence>
<proteinExistence type="inferred from homology"/>
<keyword evidence="5 9" id="KW-0665">Pyrimidine biosynthesis</keyword>
<feature type="domain" description="Orotidine 5'-phosphate decarboxylase" evidence="13">
    <location>
        <begin position="28"/>
        <end position="247"/>
    </location>
</feature>
<dbReference type="SMART" id="SM00934">
    <property type="entry name" value="OMPdecase"/>
    <property type="match status" value="1"/>
</dbReference>
<feature type="binding site" evidence="9 11">
    <location>
        <position position="202"/>
    </location>
    <ligand>
        <name>substrate</name>
    </ligand>
</feature>
<feature type="active site" description="For OMPdecase activity" evidence="10">
    <location>
        <position position="85"/>
    </location>
</feature>
<dbReference type="InterPro" id="IPR018089">
    <property type="entry name" value="OMPdecase_AS"/>
</dbReference>
<evidence type="ECO:0000259" key="13">
    <source>
        <dbReference type="SMART" id="SM00934"/>
    </source>
</evidence>
<dbReference type="SUPFAM" id="SSF51366">
    <property type="entry name" value="Ribulose-phoshate binding barrel"/>
    <property type="match status" value="1"/>
</dbReference>
<evidence type="ECO:0000313" key="14">
    <source>
        <dbReference type="EMBL" id="QNI34049.1"/>
    </source>
</evidence>
<feature type="active site" description="Proton donor" evidence="9">
    <location>
        <position position="85"/>
    </location>
</feature>
<keyword evidence="6 9" id="KW-0456">Lyase</keyword>
<dbReference type="KEGG" id="adin:H7849_09165"/>
<feature type="active site" description="For OMPdecase activity" evidence="10">
    <location>
        <position position="83"/>
    </location>
</feature>
<comment type="function">
    <text evidence="1 9">Catalyzes the decarboxylation of orotidine 5'-monophosphate (OMP) to uridine 5'-monophosphate (UMP).</text>
</comment>
<dbReference type="NCBIfam" id="TIGR01740">
    <property type="entry name" value="pyrF"/>
    <property type="match status" value="1"/>
</dbReference>
<dbReference type="InterPro" id="IPR001754">
    <property type="entry name" value="OMPdeCOase_dom"/>
</dbReference>
<evidence type="ECO:0000313" key="15">
    <source>
        <dbReference type="Proteomes" id="UP000515312"/>
    </source>
</evidence>
<dbReference type="InterPro" id="IPR011060">
    <property type="entry name" value="RibuloseP-bd_barrel"/>
</dbReference>
<dbReference type="NCBIfam" id="NF001273">
    <property type="entry name" value="PRK00230.1"/>
    <property type="match status" value="1"/>
</dbReference>
<evidence type="ECO:0000256" key="3">
    <source>
        <dbReference type="ARBA" id="ARBA00011738"/>
    </source>
</evidence>
<organism evidence="14 15">
    <name type="scientific">Alloacidobacterium dinghuense</name>
    <dbReference type="NCBI Taxonomy" id="2763107"/>
    <lineage>
        <taxon>Bacteria</taxon>
        <taxon>Pseudomonadati</taxon>
        <taxon>Acidobacteriota</taxon>
        <taxon>Terriglobia</taxon>
        <taxon>Terriglobales</taxon>
        <taxon>Acidobacteriaceae</taxon>
        <taxon>Alloacidobacterium</taxon>
    </lineage>
</organism>
<feature type="binding site" evidence="9 11">
    <location>
        <position position="34"/>
    </location>
    <ligand>
        <name>substrate</name>
    </ligand>
</feature>
<comment type="pathway">
    <text evidence="2 9 12">Pyrimidine metabolism; UMP biosynthesis via de novo pathway; UMP from orotate: step 2/2.</text>
</comment>
<comment type="catalytic activity">
    <reaction evidence="7 9 12">
        <text>orotidine 5'-phosphate + H(+) = UMP + CO2</text>
        <dbReference type="Rhea" id="RHEA:11596"/>
        <dbReference type="ChEBI" id="CHEBI:15378"/>
        <dbReference type="ChEBI" id="CHEBI:16526"/>
        <dbReference type="ChEBI" id="CHEBI:57538"/>
        <dbReference type="ChEBI" id="CHEBI:57865"/>
        <dbReference type="EC" id="4.1.1.23"/>
    </reaction>
</comment>
<dbReference type="CDD" id="cd04725">
    <property type="entry name" value="OMP_decarboxylase_like"/>
    <property type="match status" value="1"/>
</dbReference>
<dbReference type="Proteomes" id="UP000515312">
    <property type="component" value="Chromosome"/>
</dbReference>
<dbReference type="HAMAP" id="MF_01200_B">
    <property type="entry name" value="OMPdecase_type1_B"/>
    <property type="match status" value="1"/>
</dbReference>
<accession>A0A7G8BNC9</accession>
<evidence type="ECO:0000256" key="9">
    <source>
        <dbReference type="HAMAP-Rule" id="MF_01200"/>
    </source>
</evidence>
<dbReference type="GO" id="GO:0004590">
    <property type="term" value="F:orotidine-5'-phosphate decarboxylase activity"/>
    <property type="evidence" value="ECO:0007669"/>
    <property type="project" value="UniProtKB-UniRule"/>
</dbReference>
<evidence type="ECO:0000256" key="2">
    <source>
        <dbReference type="ARBA" id="ARBA00004861"/>
    </source>
</evidence>
<keyword evidence="15" id="KW-1185">Reference proteome</keyword>
<evidence type="ECO:0000256" key="12">
    <source>
        <dbReference type="RuleBase" id="RU000512"/>
    </source>
</evidence>
<comment type="similarity">
    <text evidence="8 9">Belongs to the OMP decarboxylase family. Type 1 subfamily.</text>
</comment>
<dbReference type="RefSeq" id="WP_186745893.1">
    <property type="nucleotide sequence ID" value="NZ_CP060394.1"/>
</dbReference>
<protein>
    <recommendedName>
        <fullName evidence="9">Orotidine 5'-phosphate decarboxylase</fullName>
        <ecNumber evidence="9">4.1.1.23</ecNumber>
    </recommendedName>
    <alternativeName>
        <fullName evidence="9">OMP decarboxylase</fullName>
        <shortName evidence="9">OMPDCase</shortName>
        <shortName evidence="9">OMPdecase</shortName>
    </alternativeName>
</protein>
<dbReference type="PANTHER" id="PTHR32119">
    <property type="entry name" value="OROTIDINE 5'-PHOSPHATE DECARBOXYLASE"/>
    <property type="match status" value="1"/>
</dbReference>
<feature type="binding site" evidence="9 11">
    <location>
        <position position="142"/>
    </location>
    <ligand>
        <name>substrate</name>
    </ligand>
</feature>
<dbReference type="PANTHER" id="PTHR32119:SF2">
    <property type="entry name" value="OROTIDINE 5'-PHOSPHATE DECARBOXYLASE"/>
    <property type="match status" value="1"/>
</dbReference>
<feature type="binding site" evidence="9 11">
    <location>
        <position position="231"/>
    </location>
    <ligand>
        <name>substrate</name>
    </ligand>
</feature>